<evidence type="ECO:0000256" key="4">
    <source>
        <dbReference type="SAM" id="SignalP"/>
    </source>
</evidence>
<comment type="caution">
    <text evidence="5">The sequence shown here is derived from an EMBL/GenBank/DDBJ whole genome shotgun (WGS) entry which is preliminary data.</text>
</comment>
<dbReference type="GO" id="GO:0009279">
    <property type="term" value="C:cell outer membrane"/>
    <property type="evidence" value="ECO:0007669"/>
    <property type="project" value="UniProtKB-SubCell"/>
</dbReference>
<dbReference type="AlphaFoldDB" id="A0A4R1BKH3"/>
<keyword evidence="3" id="KW-0998">Cell outer membrane</keyword>
<evidence type="ECO:0000256" key="1">
    <source>
        <dbReference type="ARBA" id="ARBA00004442"/>
    </source>
</evidence>
<dbReference type="SUPFAM" id="SSF56935">
    <property type="entry name" value="Porins"/>
    <property type="match status" value="2"/>
</dbReference>
<dbReference type="InterPro" id="IPR018759">
    <property type="entry name" value="BBP2_2"/>
</dbReference>
<comment type="subcellular location">
    <subcellularLocation>
        <location evidence="1">Cell outer membrane</location>
    </subcellularLocation>
</comment>
<proteinExistence type="predicted"/>
<reference evidence="5 6" key="1">
    <citation type="submission" date="2019-03" db="EMBL/GenBank/DDBJ databases">
        <title>Genome sequence of Thiobacillaceae bacterium LSR1, a sulfur-oxidizing bacterium isolated from freshwater sediment.</title>
        <authorList>
            <person name="Li S."/>
        </authorList>
    </citation>
    <scope>NUCLEOTIDE SEQUENCE [LARGE SCALE GENOMIC DNA]</scope>
    <source>
        <strain evidence="5 6">LSR1</strain>
    </source>
</reference>
<dbReference type="Pfam" id="PF10082">
    <property type="entry name" value="BBP2_2"/>
    <property type="match status" value="1"/>
</dbReference>
<evidence type="ECO:0008006" key="7">
    <source>
        <dbReference type="Google" id="ProtNLM"/>
    </source>
</evidence>
<dbReference type="Gene3D" id="2.40.170.20">
    <property type="entry name" value="TonB-dependent receptor, beta-barrel domain"/>
    <property type="match status" value="1"/>
</dbReference>
<dbReference type="RefSeq" id="WP_131444844.1">
    <property type="nucleotide sequence ID" value="NZ_SJZB01000013.1"/>
</dbReference>
<gene>
    <name evidence="5" type="ORF">EZJ19_03170</name>
</gene>
<keyword evidence="2" id="KW-0472">Membrane</keyword>
<feature type="chain" id="PRO_5020457672" description="Beta-barrel porin 2" evidence="4">
    <location>
        <begin position="27"/>
        <end position="392"/>
    </location>
</feature>
<dbReference type="EMBL" id="SJZB01000013">
    <property type="protein sequence ID" value="TCJ17925.1"/>
    <property type="molecule type" value="Genomic_DNA"/>
</dbReference>
<dbReference type="Proteomes" id="UP000295443">
    <property type="component" value="Unassembled WGS sequence"/>
</dbReference>
<keyword evidence="6" id="KW-1185">Reference proteome</keyword>
<sequence>MSEFIGRMAGRLSVLSAMLVSAGVWADDADVFNLYADAGYTYDSNLFRVDDGAALPWGKKSDNVLTADVGVSIDKPFSQQRFRLDASVGRNRYSNHSFLDYDSFQYSGRLDWHVSPRISGVASSDRTEALVGFDAKNDFNRTVRTRTNNRFEADFHVVSRWHALAGYLQEKQSDSYNDVSQDRDFDLKGWSAGLRYDPGSGRKLEFRYISRNGRYRSTVGNFDQTEYEARLVYPVDDKTRIEAVAAYVDRNHDDDPQRDYDGWRARATLTWAATGKLGVRAEYERQLRSWQDVYSSYYTADNLSVGPYWSITAKQTLAASLVYGRDQYGGAPSSWAGPSRDDKRNALVLTWSWEPTRTTGVTATARRQNRDSNYPGFDYTDTMVGVGVHVAF</sequence>
<dbReference type="InterPro" id="IPR017465">
    <property type="entry name" value="EpsL_proteobac"/>
</dbReference>
<organism evidence="5 6">
    <name type="scientific">Parasulfuritortus cantonensis</name>
    <dbReference type="NCBI Taxonomy" id="2528202"/>
    <lineage>
        <taxon>Bacteria</taxon>
        <taxon>Pseudomonadati</taxon>
        <taxon>Pseudomonadota</taxon>
        <taxon>Betaproteobacteria</taxon>
        <taxon>Nitrosomonadales</taxon>
        <taxon>Thiobacillaceae</taxon>
        <taxon>Parasulfuritortus</taxon>
    </lineage>
</organism>
<dbReference type="NCBIfam" id="TIGR03014">
    <property type="entry name" value="EpsL"/>
    <property type="match status" value="1"/>
</dbReference>
<evidence type="ECO:0000313" key="6">
    <source>
        <dbReference type="Proteomes" id="UP000295443"/>
    </source>
</evidence>
<dbReference type="InterPro" id="IPR036942">
    <property type="entry name" value="Beta-barrel_TonB_sf"/>
</dbReference>
<keyword evidence="4" id="KW-0732">Signal</keyword>
<protein>
    <recommendedName>
        <fullName evidence="7">Beta-barrel porin 2</fullName>
    </recommendedName>
</protein>
<evidence type="ECO:0000256" key="2">
    <source>
        <dbReference type="ARBA" id="ARBA00023136"/>
    </source>
</evidence>
<feature type="signal peptide" evidence="4">
    <location>
        <begin position="1"/>
        <end position="26"/>
    </location>
</feature>
<name>A0A4R1BKH3_9PROT</name>
<evidence type="ECO:0000256" key="3">
    <source>
        <dbReference type="ARBA" id="ARBA00023237"/>
    </source>
</evidence>
<accession>A0A4R1BKH3</accession>
<evidence type="ECO:0000313" key="5">
    <source>
        <dbReference type="EMBL" id="TCJ17925.1"/>
    </source>
</evidence>
<dbReference type="OrthoDB" id="7054961at2"/>